<evidence type="ECO:0000313" key="11">
    <source>
        <dbReference type="EnsemblMetazoa" id="HelroP190044"/>
    </source>
</evidence>
<dbReference type="InterPro" id="IPR018247">
    <property type="entry name" value="EF_Hand_1_Ca_BS"/>
</dbReference>
<dbReference type="EMBL" id="KB095812">
    <property type="protein sequence ID" value="ESO11657.1"/>
    <property type="molecule type" value="Genomic_DNA"/>
</dbReference>
<dbReference type="Pfam" id="PF00520">
    <property type="entry name" value="Ion_trans"/>
    <property type="match status" value="1"/>
</dbReference>
<keyword evidence="3" id="KW-0106">Calcium</keyword>
<dbReference type="HOGENOM" id="CLU_000040_3_0_1"/>
<dbReference type="GeneID" id="20211471"/>
<accession>T1FRM4</accession>
<dbReference type="InterPro" id="IPR002048">
    <property type="entry name" value="EF_hand_dom"/>
</dbReference>
<evidence type="ECO:0000256" key="5">
    <source>
        <dbReference type="ARBA" id="ARBA00023136"/>
    </source>
</evidence>
<keyword evidence="6" id="KW-0175">Coiled coil</keyword>
<dbReference type="SMART" id="SM00054">
    <property type="entry name" value="EFh"/>
    <property type="match status" value="2"/>
</dbReference>
<reference evidence="11" key="3">
    <citation type="submission" date="2015-06" db="UniProtKB">
        <authorList>
            <consortium name="EnsemblMetazoa"/>
        </authorList>
    </citation>
    <scope>IDENTIFICATION</scope>
</reference>
<dbReference type="EMBL" id="AMQM01002507">
    <property type="status" value="NOT_ANNOTATED_CDS"/>
    <property type="molecule type" value="Genomic_DNA"/>
</dbReference>
<dbReference type="PANTHER" id="PTHR46399">
    <property type="entry name" value="B30.2/SPRY DOMAIN-CONTAINING PROTEIN"/>
    <property type="match status" value="1"/>
</dbReference>
<sequence>MVAWGWTVELDPSRSASKAQIKKKQSKLSLGDYTPRPADLRSITLTRGMLEMAERLADNAHDVWAVKKKVELDKLGGAINPQFIPYSMLTDKEKKENRERAQELMRYMQMCGYRIISNEVARTRKDTNIRQNKGSESGIDTSGTEKRFAYSLVEKLLEYVDKAAYNMKNMKPSARFSRRHSFSMSNEDIKFFGKVVLPLVERYFRAHKSYFITNNNMQQSSGMATGKEKEMTASLFSKLALLLRQRISAFGHDVQISVRCLQTLVQAIDARAIVKSSPEIVRSSILPFFTFAADDLAQIVSNLKAGRFSHVKGTITRGATSLNYVHMVLLPVLTSMFDHLGRNGFGADLLVGEEQLCCYKILNALYTLGTHSSTFVQRHRSALGECVASFASTFPVAFLEPKLNKFNKNSIVFGIEEDRIATHSLEAKEVLDEVAINVLPLEKIVSEIEGLAESGGKYNEAPHVIEVTLPMLCSQVQVTTVTADLMNNVLGNVLKLVKNNIGTLNAPWMNKIASRTQPIIVNATTAMLKDQILPVAIKIREQARNLEKEEEEYLAEVRRMQHKKDGGEIESEVPEKYQILVRDMYAFYPLLIKYVDLHRSNWLKCPNSDAEHLYLCVADVFNLGTKSHIFKKEEQNFVFSNEIDNMALIRPSQDKHSASGATMVDGGKMDQPKTKGRKRVPKKMEVSASLNVACLKRLLPIGLNMFGGKEQELVQQAKQKLVDHSQNPEHVEGLHRDIEADVEEFLRVNFHTEEKAKEDDDAHQWQNALYKKMSHKNVDSNKQLTTDHVIARMLAMAKVLHGLHLVEHPVTDVETQWKKAVSLQRKRAVMACFRMVPLYNLSRHRAINLFLRSYKEQWLDSEPPGHSRLVEDITSTNEKAVAEEATSESSPLTQLITAFTRAATIEQSNALETDFLYISCHGEEEEEEAEAVEGEVEGETDDGGAGASLQEQEMERQKLLFEQSRLSDRGAAEMVLMYISASKGQWNDMLISTIDLGISILMGGNTGVQKKMLDHLKEKKDVGVFTSIAGLMQQCCVLDLDAFERYNKAEGLGVTEGTAQVKNLHDAEHTCKLFRLSKLLEGAGKESFIRAISVASQVFNSISEYIQGPCQGNQLALAHSRLWDAVGGFLFIFAHMQDKLSRDPEQFELLREFMTLQKDMMIMLLSMLEGNVMNGPIGKQMVDTLVESSANFELILKFFDIFLKMKDLTRSEGFMEIDVNNDGIVTPKEFRRALELQKIYTEEEIEYVMMCIDANQDGKVDFNEFTGRFHGPAKDIGFNVAVLLTNLSEHIPNDPRLERFLEKAQCVLNYFEPYLGRIEIMGSASKIERVYFEIKQDHIDQWEKPQIKESKRTFLHNIVNEEGDKGKLECFVNFCEETIFEMQHANSISAEEQALMLAQYASNRAAGEGQRTFAFLYILFYFFFSILGNFNYFFYASHLLDVAVCFKTLGTILQSVTHNGKQLVLTVMLLSIIVYLYTVIAFNFFRKFYVQEEDDEVDYKCHDMLSCYVFHLYVGVRAGGGIGDEINPPDGDPYEVYRIFFDITFFFFVIVILLAIIQGLIIDAFGELRDQLEQVKSDLESSCFICGMNKEYFDKQPHGFETHVQNEHNFANYLFFLMHLINKPDTEYTGQESYVWQLYQQRCWDFFPVGECFRSQYESELLK</sequence>
<dbReference type="EMBL" id="AMQM01002508">
    <property type="status" value="NOT_ANNOTATED_CDS"/>
    <property type="molecule type" value="Genomic_DNA"/>
</dbReference>
<dbReference type="FunFam" id="1.10.287.70:FF:000017">
    <property type="entry name" value="ryanodine receptor isoform X2"/>
    <property type="match status" value="1"/>
</dbReference>
<evidence type="ECO:0000313" key="12">
    <source>
        <dbReference type="Proteomes" id="UP000015101"/>
    </source>
</evidence>
<organism evidence="11 12">
    <name type="scientific">Helobdella robusta</name>
    <name type="common">Californian leech</name>
    <dbReference type="NCBI Taxonomy" id="6412"/>
    <lineage>
        <taxon>Eukaryota</taxon>
        <taxon>Metazoa</taxon>
        <taxon>Spiralia</taxon>
        <taxon>Lophotrochozoa</taxon>
        <taxon>Annelida</taxon>
        <taxon>Clitellata</taxon>
        <taxon>Hirudinea</taxon>
        <taxon>Rhynchobdellida</taxon>
        <taxon>Glossiphoniidae</taxon>
        <taxon>Helobdella</taxon>
    </lineage>
</organism>
<proteinExistence type="predicted"/>
<feature type="compositionally biased region" description="Acidic residues" evidence="7">
    <location>
        <begin position="926"/>
        <end position="942"/>
    </location>
</feature>
<dbReference type="Gene3D" id="1.10.490.160">
    <property type="match status" value="1"/>
</dbReference>
<keyword evidence="2 8" id="KW-0812">Transmembrane</keyword>
<dbReference type="OrthoDB" id="300855at2759"/>
<evidence type="ECO:0000256" key="7">
    <source>
        <dbReference type="SAM" id="MobiDB-lite"/>
    </source>
</evidence>
<gene>
    <name evidence="11" type="primary">20211471</name>
    <name evidence="10" type="ORF">HELRODRAFT_190044</name>
</gene>
<dbReference type="OMA" id="SGFMQQC"/>
<dbReference type="eggNOG" id="KOG2243">
    <property type="taxonomic scope" value="Eukaryota"/>
</dbReference>
<protein>
    <recommendedName>
        <fullName evidence="9">EF-hand domain-containing protein</fullName>
    </recommendedName>
</protein>
<evidence type="ECO:0000313" key="10">
    <source>
        <dbReference type="EMBL" id="ESO11657.1"/>
    </source>
</evidence>
<keyword evidence="12" id="KW-1185">Reference proteome</keyword>
<keyword evidence="4 8" id="KW-1133">Transmembrane helix</keyword>
<evidence type="ECO:0000256" key="4">
    <source>
        <dbReference type="ARBA" id="ARBA00022989"/>
    </source>
</evidence>
<evidence type="ECO:0000256" key="8">
    <source>
        <dbReference type="SAM" id="Phobius"/>
    </source>
</evidence>
<evidence type="ECO:0000256" key="1">
    <source>
        <dbReference type="ARBA" id="ARBA00004141"/>
    </source>
</evidence>
<feature type="region of interest" description="Disordered" evidence="7">
    <location>
        <begin position="926"/>
        <end position="946"/>
    </location>
</feature>
<dbReference type="GO" id="GO:0005216">
    <property type="term" value="F:monoatomic ion channel activity"/>
    <property type="evidence" value="ECO:0007669"/>
    <property type="project" value="InterPro"/>
</dbReference>
<feature type="transmembrane region" description="Helical" evidence="8">
    <location>
        <begin position="1539"/>
        <end position="1562"/>
    </location>
</feature>
<dbReference type="CTD" id="20211471"/>
<dbReference type="PROSITE" id="PS50222">
    <property type="entry name" value="EF_HAND_2"/>
    <property type="match status" value="1"/>
</dbReference>
<feature type="domain" description="EF-hand" evidence="9">
    <location>
        <begin position="1240"/>
        <end position="1275"/>
    </location>
</feature>
<dbReference type="Pfam" id="PF02026">
    <property type="entry name" value="RyR"/>
    <property type="match status" value="1"/>
</dbReference>
<evidence type="ECO:0000256" key="2">
    <source>
        <dbReference type="ARBA" id="ARBA00022692"/>
    </source>
</evidence>
<dbReference type="InParanoid" id="T1FRM4"/>
<dbReference type="InterPro" id="IPR005821">
    <property type="entry name" value="Ion_trans_dom"/>
</dbReference>
<dbReference type="InterPro" id="IPR003032">
    <property type="entry name" value="Ryanodine_rcpt"/>
</dbReference>
<comment type="subcellular location">
    <subcellularLocation>
        <location evidence="1">Membrane</location>
        <topology evidence="1">Multi-pass membrane protein</topology>
    </subcellularLocation>
</comment>
<dbReference type="Pfam" id="PF13499">
    <property type="entry name" value="EF-hand_7"/>
    <property type="match status" value="1"/>
</dbReference>
<feature type="coiled-coil region" evidence="6">
    <location>
        <begin position="536"/>
        <end position="563"/>
    </location>
</feature>
<dbReference type="InterPro" id="IPR015925">
    <property type="entry name" value="Ryanodine_IP3_receptor"/>
</dbReference>
<dbReference type="InterPro" id="IPR011992">
    <property type="entry name" value="EF-hand-dom_pair"/>
</dbReference>
<dbReference type="Gene3D" id="1.10.238.10">
    <property type="entry name" value="EF-hand"/>
    <property type="match status" value="1"/>
</dbReference>
<feature type="transmembrane region" description="Helical" evidence="8">
    <location>
        <begin position="1414"/>
        <end position="1434"/>
    </location>
</feature>
<dbReference type="GO" id="GO:0016020">
    <property type="term" value="C:membrane"/>
    <property type="evidence" value="ECO:0007669"/>
    <property type="project" value="UniProtKB-SubCell"/>
</dbReference>
<dbReference type="KEGG" id="hro:HELRODRAFT_190044"/>
<evidence type="ECO:0000256" key="6">
    <source>
        <dbReference type="SAM" id="Coils"/>
    </source>
</evidence>
<dbReference type="PROSITE" id="PS00018">
    <property type="entry name" value="EF_HAND_1"/>
    <property type="match status" value="1"/>
</dbReference>
<reference evidence="10 12" key="2">
    <citation type="journal article" date="2013" name="Nature">
        <title>Insights into bilaterian evolution from three spiralian genomes.</title>
        <authorList>
            <person name="Simakov O."/>
            <person name="Marletaz F."/>
            <person name="Cho S.J."/>
            <person name="Edsinger-Gonzales E."/>
            <person name="Havlak P."/>
            <person name="Hellsten U."/>
            <person name="Kuo D.H."/>
            <person name="Larsson T."/>
            <person name="Lv J."/>
            <person name="Arendt D."/>
            <person name="Savage R."/>
            <person name="Osoegawa K."/>
            <person name="de Jong P."/>
            <person name="Grimwood J."/>
            <person name="Chapman J.A."/>
            <person name="Shapiro H."/>
            <person name="Aerts A."/>
            <person name="Otillar R.P."/>
            <person name="Terry A.Y."/>
            <person name="Boore J.L."/>
            <person name="Grigoriev I.V."/>
            <person name="Lindberg D.R."/>
            <person name="Seaver E.C."/>
            <person name="Weisblat D.A."/>
            <person name="Putnam N.H."/>
            <person name="Rokhsar D.S."/>
        </authorList>
    </citation>
    <scope>NUCLEOTIDE SEQUENCE</scope>
</reference>
<dbReference type="GO" id="GO:0006816">
    <property type="term" value="P:calcium ion transport"/>
    <property type="evidence" value="ECO:0007669"/>
    <property type="project" value="InterPro"/>
</dbReference>
<feature type="transmembrane region" description="Helical" evidence="8">
    <location>
        <begin position="1463"/>
        <end position="1485"/>
    </location>
</feature>
<dbReference type="EnsemblMetazoa" id="HelroT190044">
    <property type="protein sequence ID" value="HelroP190044"/>
    <property type="gene ID" value="HelroG190044"/>
</dbReference>
<dbReference type="InterPro" id="IPR013662">
    <property type="entry name" value="RIH_assoc-dom"/>
</dbReference>
<dbReference type="Proteomes" id="UP000015101">
    <property type="component" value="Unassembled WGS sequence"/>
</dbReference>
<feature type="region of interest" description="Disordered" evidence="7">
    <location>
        <begin position="654"/>
        <end position="682"/>
    </location>
</feature>
<dbReference type="SUPFAM" id="SSF47473">
    <property type="entry name" value="EF-hand"/>
    <property type="match status" value="1"/>
</dbReference>
<dbReference type="PANTHER" id="PTHR46399:SF8">
    <property type="entry name" value="B30.2_SPRY DOMAIN-CONTAINING PROTEIN"/>
    <property type="match status" value="1"/>
</dbReference>
<dbReference type="CDD" id="cd00051">
    <property type="entry name" value="EFh"/>
    <property type="match status" value="1"/>
</dbReference>
<evidence type="ECO:0000259" key="9">
    <source>
        <dbReference type="PROSITE" id="PS50222"/>
    </source>
</evidence>
<dbReference type="Pfam" id="PF08454">
    <property type="entry name" value="RIH_assoc"/>
    <property type="match status" value="1"/>
</dbReference>
<dbReference type="RefSeq" id="XP_009010145.1">
    <property type="nucleotide sequence ID" value="XM_009011897.1"/>
</dbReference>
<dbReference type="GO" id="GO:0005509">
    <property type="term" value="F:calcium ion binding"/>
    <property type="evidence" value="ECO:0007669"/>
    <property type="project" value="InterPro"/>
</dbReference>
<reference evidence="12" key="1">
    <citation type="submission" date="2012-12" db="EMBL/GenBank/DDBJ databases">
        <authorList>
            <person name="Hellsten U."/>
            <person name="Grimwood J."/>
            <person name="Chapman J.A."/>
            <person name="Shapiro H."/>
            <person name="Aerts A."/>
            <person name="Otillar R.P."/>
            <person name="Terry A.Y."/>
            <person name="Boore J.L."/>
            <person name="Simakov O."/>
            <person name="Marletaz F."/>
            <person name="Cho S.-J."/>
            <person name="Edsinger-Gonzales E."/>
            <person name="Havlak P."/>
            <person name="Kuo D.-H."/>
            <person name="Larsson T."/>
            <person name="Lv J."/>
            <person name="Arendt D."/>
            <person name="Savage R."/>
            <person name="Osoegawa K."/>
            <person name="de Jong P."/>
            <person name="Lindberg D.R."/>
            <person name="Seaver E.C."/>
            <person name="Weisblat D.A."/>
            <person name="Putnam N.H."/>
            <person name="Grigoriev I.V."/>
            <person name="Rokhsar D.S."/>
        </authorList>
    </citation>
    <scope>NUCLEOTIDE SEQUENCE</scope>
</reference>
<keyword evidence="5 8" id="KW-0472">Membrane</keyword>
<name>T1FRM4_HELRO</name>
<evidence type="ECO:0000256" key="3">
    <source>
        <dbReference type="ARBA" id="ARBA00022837"/>
    </source>
</evidence>
<dbReference type="STRING" id="6412.T1FRM4"/>